<evidence type="ECO:0000313" key="2">
    <source>
        <dbReference type="Proteomes" id="UP000805649"/>
    </source>
</evidence>
<proteinExistence type="predicted"/>
<gene>
    <name evidence="1" type="ORF">CTRU02_205671</name>
</gene>
<reference evidence="1 2" key="1">
    <citation type="journal article" date="2020" name="Phytopathology">
        <title>Genome Sequence Resources of Colletotrichum truncatum, C. plurivorum, C. musicola, and C. sojae: Four Species Pathogenic to Soybean (Glycine max).</title>
        <authorList>
            <person name="Rogerio F."/>
            <person name="Boufleur T.R."/>
            <person name="Ciampi-Guillardi M."/>
            <person name="Sukno S.A."/>
            <person name="Thon M.R."/>
            <person name="Massola Junior N.S."/>
            <person name="Baroncelli R."/>
        </authorList>
    </citation>
    <scope>NUCLEOTIDE SEQUENCE [LARGE SCALE GENOMIC DNA]</scope>
    <source>
        <strain evidence="1 2">CMES1059</strain>
    </source>
</reference>
<comment type="caution">
    <text evidence="1">The sequence shown here is derived from an EMBL/GenBank/DDBJ whole genome shotgun (WGS) entry which is preliminary data.</text>
</comment>
<accession>A0ACC3Z4N8</accession>
<evidence type="ECO:0000313" key="1">
    <source>
        <dbReference type="EMBL" id="KAL0939061.1"/>
    </source>
</evidence>
<dbReference type="EMBL" id="VUJX02000003">
    <property type="protein sequence ID" value="KAL0939061.1"/>
    <property type="molecule type" value="Genomic_DNA"/>
</dbReference>
<organism evidence="1 2">
    <name type="scientific">Colletotrichum truncatum</name>
    <name type="common">Anthracnose fungus</name>
    <name type="synonym">Colletotrichum capsici</name>
    <dbReference type="NCBI Taxonomy" id="5467"/>
    <lineage>
        <taxon>Eukaryota</taxon>
        <taxon>Fungi</taxon>
        <taxon>Dikarya</taxon>
        <taxon>Ascomycota</taxon>
        <taxon>Pezizomycotina</taxon>
        <taxon>Sordariomycetes</taxon>
        <taxon>Hypocreomycetidae</taxon>
        <taxon>Glomerellales</taxon>
        <taxon>Glomerellaceae</taxon>
        <taxon>Colletotrichum</taxon>
        <taxon>Colletotrichum truncatum species complex</taxon>
    </lineage>
</organism>
<protein>
    <submittedName>
        <fullName evidence="1">Uncharacterized protein</fullName>
    </submittedName>
</protein>
<dbReference type="Proteomes" id="UP000805649">
    <property type="component" value="Unassembled WGS sequence"/>
</dbReference>
<name>A0ACC3Z4N8_COLTU</name>
<sequence>MSPVPQEPKSASSTTARPDNESSVDNVAQDPNGAGAFAEGHVDAELLPCWVFQPWPFPHPPSLRPLGLPVFILSSGLRIASLRDCPFRTHPTTSPSFLAHSTPLIAVQAHSLVHSSFPSIGTGAVWTFTCTVWVLVVGSETDDVPRGGEQAATALEANLTSLENRLDALLAAFEAAEESQKETDSVATVQDHKPKRDNTAAAHHGTSSENKVQDGTGSNTAGVTKRP</sequence>
<keyword evidence="2" id="KW-1185">Reference proteome</keyword>